<dbReference type="Pfam" id="PF04453">
    <property type="entry name" value="LptD"/>
    <property type="match status" value="1"/>
</dbReference>
<sequence length="776" mass="88830" precursor="true">MSHFPRTFLATSISAALFMSVAQAETSESTTSVQEMPGSDQCLVDNSAGNRQDNSQLPVQVEADSVEGINGEKTTYQGNVVVTQGNRRITADNLTLHQKEKTIIAEGHVGLSDGQFKATSDKITAKMDTDETTLEQTEYRFICTPGRGEAAYIHRSGKAFYEMEDGSLTSCPEGDNSWRLKASSITLDQNEEQATLYNSRIEVLDVPVFYMPYLIVPVGDTRKTGMLYPTVSVDTRDGVSVEVPVYWNLAPNYDLLTTINYMEKRGTQINNKFRYLTTTSSGSVNLEYLPEDRDYEELKERWGVNWSHNGIYHQTWKFTTDYSKVSDIEYFKNLDSDIGSREDGQLLQAGSVAYRSKTWDTSLQVKDFQVLSEDSYPYRLMPQLEFNYYSPELYSNLEFNLHSQFSQFETDSDSLPNALRSHIEPTLALPLTSTWGTFTAESKLYYTHYQQDTDHIIGTNEYDKTVDRTIPQFRLHSGLFLERDTAILDSLKGYTHTLEPQVQYLYIAEEDQSGIYSGYDTTNLQLDYYGLFRSDKYSSIDYIAPANQVSYGATTRFYDGNYRERMNLSFGQIFYIDSSYSESASSDSPSSFSAWAIESEFNYDDTFFYQGGIQFDTASDQVQLADSTFEYRYPNGFSQLNYRYVSLDYIEQNRDFGDQDSSSYTRYGISQLGFITSYDINRNWKASGQYFYDTRESQNLEWFTRLTYVSDCWYIGFTYSNQIYDWQTIGNGNPDYERNFSLNFGLVGLATNTIPATDINSSDNALGYSRPFYLNN</sequence>
<dbReference type="GO" id="GO:0009279">
    <property type="term" value="C:cell outer membrane"/>
    <property type="evidence" value="ECO:0007669"/>
    <property type="project" value="UniProtKB-SubCell"/>
</dbReference>
<evidence type="ECO:0000259" key="7">
    <source>
        <dbReference type="Pfam" id="PF04453"/>
    </source>
</evidence>
<dbReference type="RefSeq" id="WP_109319597.1">
    <property type="nucleotide sequence ID" value="NZ_QFWT01000004.1"/>
</dbReference>
<evidence type="ECO:0000259" key="6">
    <source>
        <dbReference type="Pfam" id="PF03968"/>
    </source>
</evidence>
<evidence type="ECO:0000313" key="9">
    <source>
        <dbReference type="Proteomes" id="UP000245362"/>
    </source>
</evidence>
<dbReference type="GO" id="GO:1990351">
    <property type="term" value="C:transporter complex"/>
    <property type="evidence" value="ECO:0007669"/>
    <property type="project" value="TreeGrafter"/>
</dbReference>
<dbReference type="PANTHER" id="PTHR30189">
    <property type="entry name" value="LPS-ASSEMBLY PROTEIN"/>
    <property type="match status" value="1"/>
</dbReference>
<organism evidence="8 9">
    <name type="scientific">Vibrio albus</name>
    <dbReference type="NCBI Taxonomy" id="2200953"/>
    <lineage>
        <taxon>Bacteria</taxon>
        <taxon>Pseudomonadati</taxon>
        <taxon>Pseudomonadota</taxon>
        <taxon>Gammaproteobacteria</taxon>
        <taxon>Vibrionales</taxon>
        <taxon>Vibrionaceae</taxon>
        <taxon>Vibrio</taxon>
    </lineage>
</organism>
<dbReference type="InterPro" id="IPR005653">
    <property type="entry name" value="OstA-like_N"/>
</dbReference>
<keyword evidence="2 4" id="KW-0472">Membrane</keyword>
<dbReference type="InterPro" id="IPR007543">
    <property type="entry name" value="LptD_C"/>
</dbReference>
<comment type="caution">
    <text evidence="8">The sequence shown here is derived from an EMBL/GenBank/DDBJ whole genome shotgun (WGS) entry which is preliminary data.</text>
</comment>
<evidence type="ECO:0000313" key="8">
    <source>
        <dbReference type="EMBL" id="PWI33606.1"/>
    </source>
</evidence>
<name>A0A2U3B9X1_9VIBR</name>
<dbReference type="OrthoDB" id="9760225at2"/>
<evidence type="ECO:0000256" key="4">
    <source>
        <dbReference type="HAMAP-Rule" id="MF_01411"/>
    </source>
</evidence>
<proteinExistence type="inferred from homology"/>
<protein>
    <recommendedName>
        <fullName evidence="4">LPS-assembly protein LptD</fullName>
    </recommendedName>
</protein>
<dbReference type="InterPro" id="IPR050218">
    <property type="entry name" value="LptD"/>
</dbReference>
<gene>
    <name evidence="4" type="primary">lptD</name>
    <name evidence="8" type="ORF">DI392_09085</name>
</gene>
<evidence type="ECO:0000256" key="1">
    <source>
        <dbReference type="ARBA" id="ARBA00022729"/>
    </source>
</evidence>
<feature type="signal peptide" evidence="4">
    <location>
        <begin position="1"/>
        <end position="24"/>
    </location>
</feature>
<evidence type="ECO:0000256" key="2">
    <source>
        <dbReference type="ARBA" id="ARBA00023136"/>
    </source>
</evidence>
<keyword evidence="3 4" id="KW-0998">Cell outer membrane</keyword>
<dbReference type="Gene3D" id="2.60.450.10">
    <property type="entry name" value="Lipopolysaccharide (LPS) transport protein A like domain"/>
    <property type="match status" value="1"/>
</dbReference>
<comment type="function">
    <text evidence="4">Together with LptE, is involved in the assembly of lipopolysaccharide (LPS) at the surface of the outer membrane.</text>
</comment>
<accession>A0A2U3B9X1</accession>
<dbReference type="AlphaFoldDB" id="A0A2U3B9X1"/>
<dbReference type="HAMAP" id="MF_01411">
    <property type="entry name" value="LPS_assembly_LptD"/>
    <property type="match status" value="1"/>
</dbReference>
<dbReference type="GO" id="GO:0043165">
    <property type="term" value="P:Gram-negative-bacterium-type cell outer membrane assembly"/>
    <property type="evidence" value="ECO:0007669"/>
    <property type="project" value="UniProtKB-UniRule"/>
</dbReference>
<feature type="domain" description="Organic solvent tolerance-like N-terminal" evidence="6">
    <location>
        <begin position="60"/>
        <end position="192"/>
    </location>
</feature>
<dbReference type="Pfam" id="PF03968">
    <property type="entry name" value="LptD_N"/>
    <property type="match status" value="1"/>
</dbReference>
<comment type="subcellular location">
    <subcellularLocation>
        <location evidence="4">Cell outer membrane</location>
    </subcellularLocation>
</comment>
<comment type="similarity">
    <text evidence="4">Belongs to the LptD family.</text>
</comment>
<dbReference type="NCBIfam" id="NF002997">
    <property type="entry name" value="PRK03761.1"/>
    <property type="match status" value="1"/>
</dbReference>
<keyword evidence="1 4" id="KW-0732">Signal</keyword>
<evidence type="ECO:0000256" key="5">
    <source>
        <dbReference type="SAM" id="MobiDB-lite"/>
    </source>
</evidence>
<keyword evidence="9" id="KW-1185">Reference proteome</keyword>
<dbReference type="GO" id="GO:0015920">
    <property type="term" value="P:lipopolysaccharide transport"/>
    <property type="evidence" value="ECO:0007669"/>
    <property type="project" value="InterPro"/>
</dbReference>
<feature type="domain" description="LptD C-terminal" evidence="7">
    <location>
        <begin position="299"/>
        <end position="684"/>
    </location>
</feature>
<comment type="subunit">
    <text evidence="4">Component of the lipopolysaccharide transport and assembly complex. Interacts with LptE and LptA.</text>
</comment>
<comment type="caution">
    <text evidence="4">Lacks conserved residue(s) required for the propagation of feature annotation.</text>
</comment>
<dbReference type="EMBL" id="QFWT01000004">
    <property type="protein sequence ID" value="PWI33606.1"/>
    <property type="molecule type" value="Genomic_DNA"/>
</dbReference>
<dbReference type="Proteomes" id="UP000245362">
    <property type="component" value="Unassembled WGS sequence"/>
</dbReference>
<dbReference type="PANTHER" id="PTHR30189:SF1">
    <property type="entry name" value="LPS-ASSEMBLY PROTEIN LPTD"/>
    <property type="match status" value="1"/>
</dbReference>
<feature type="chain" id="PRO_5015789860" description="LPS-assembly protein LptD" evidence="4">
    <location>
        <begin position="25"/>
        <end position="776"/>
    </location>
</feature>
<feature type="region of interest" description="Disordered" evidence="5">
    <location>
        <begin position="28"/>
        <end position="55"/>
    </location>
</feature>
<dbReference type="InterPro" id="IPR020889">
    <property type="entry name" value="LipoPS_assembly_LptD"/>
</dbReference>
<reference evidence="8 9" key="1">
    <citation type="submission" date="2018-05" db="EMBL/GenBank/DDBJ databases">
        <title>Vibrio limimaris sp. nov., isolated from marine sediment.</title>
        <authorList>
            <person name="Li C.-M."/>
        </authorList>
    </citation>
    <scope>NUCLEOTIDE SEQUENCE [LARGE SCALE GENOMIC DNA]</scope>
    <source>
        <strain evidence="8 9">E4404</strain>
    </source>
</reference>
<evidence type="ECO:0000256" key="3">
    <source>
        <dbReference type="ARBA" id="ARBA00023237"/>
    </source>
</evidence>